<evidence type="ECO:0000313" key="1">
    <source>
        <dbReference type="EMBL" id="PMS14379.1"/>
    </source>
</evidence>
<dbReference type="Proteomes" id="UP000235616">
    <property type="component" value="Unassembled WGS sequence"/>
</dbReference>
<name>A0A2N7VB64_9BURK</name>
<dbReference type="RefSeq" id="WP_102649469.1">
    <property type="nucleotide sequence ID" value="NZ_PNYA01000049.1"/>
</dbReference>
<sequence length="174" mass="20021">MNKPKSNVTDIKDQLFWKKFEDRMKRDHGVDVRHAFISNAGITRLLVNGDGTSSKDDGIAFDAETSKQVARLFTKYGFPPEPKTWAEYQAPVKYIQRIAEAVDTFRIGYPHIPEHGWEFMRIEYGDIFDAVKLAIEDDYEGLVTRHKRHGTFARLVQEYDGSKELPPPSEDDSL</sequence>
<evidence type="ECO:0000313" key="2">
    <source>
        <dbReference type="Proteomes" id="UP000235616"/>
    </source>
</evidence>
<protein>
    <submittedName>
        <fullName evidence="1">Uncharacterized protein</fullName>
    </submittedName>
</protein>
<dbReference type="EMBL" id="PNYA01000049">
    <property type="protein sequence ID" value="PMS14379.1"/>
    <property type="molecule type" value="Genomic_DNA"/>
</dbReference>
<accession>A0A2N7VB64</accession>
<dbReference type="AlphaFoldDB" id="A0A2N7VB64"/>
<proteinExistence type="predicted"/>
<comment type="caution">
    <text evidence="1">The sequence shown here is derived from an EMBL/GenBank/DDBJ whole genome shotgun (WGS) entry which is preliminary data.</text>
</comment>
<gene>
    <name evidence="1" type="ORF">C0Z18_31965</name>
</gene>
<reference evidence="1 2" key="1">
    <citation type="submission" date="2018-01" db="EMBL/GenBank/DDBJ databases">
        <title>Whole genome analyses suggest that Burkholderia sensu lato contains two further novel genera in the rhizoxinica-symbiotica group Mycetohabitans gen. nov., and Trinickia gen. nov.: implications for the evolution of diazotrophy and nodulation in the Burkholderiaceae.</title>
        <authorList>
            <person name="Estrada-de los Santos P."/>
            <person name="Palmer M."/>
            <person name="Chavez-Ramirez B."/>
            <person name="Beukes C."/>
            <person name="Steenkamp E.T."/>
            <person name="Hirsch A.M."/>
            <person name="Manyaka P."/>
            <person name="Maluk M."/>
            <person name="Lafos M."/>
            <person name="Crook M."/>
            <person name="Gross E."/>
            <person name="Simon M.F."/>
            <person name="Bueno dos Reis Junior F."/>
            <person name="Poole P.S."/>
            <person name="Venter S.N."/>
            <person name="James E.K."/>
        </authorList>
    </citation>
    <scope>NUCLEOTIDE SEQUENCE [LARGE SCALE GENOMIC DNA]</scope>
    <source>
        <strain evidence="1 2">GIMN1.004</strain>
    </source>
</reference>
<organism evidence="1 2">
    <name type="scientific">Trinickia dabaoshanensis</name>
    <dbReference type="NCBI Taxonomy" id="564714"/>
    <lineage>
        <taxon>Bacteria</taxon>
        <taxon>Pseudomonadati</taxon>
        <taxon>Pseudomonadota</taxon>
        <taxon>Betaproteobacteria</taxon>
        <taxon>Burkholderiales</taxon>
        <taxon>Burkholderiaceae</taxon>
        <taxon>Trinickia</taxon>
    </lineage>
</organism>
<keyword evidence="2" id="KW-1185">Reference proteome</keyword>